<keyword evidence="2" id="KW-0732">Signal</keyword>
<dbReference type="Pfam" id="PF01915">
    <property type="entry name" value="Glyco_hydro_3_C"/>
    <property type="match status" value="1"/>
</dbReference>
<dbReference type="InterPro" id="IPR002772">
    <property type="entry name" value="Glyco_hydro_3_C"/>
</dbReference>
<proteinExistence type="inferred from homology"/>
<dbReference type="InterPro" id="IPR013783">
    <property type="entry name" value="Ig-like_fold"/>
</dbReference>
<comment type="caution">
    <text evidence="5">The sequence shown here is derived from an EMBL/GenBank/DDBJ whole genome shotgun (WGS) entry which is preliminary data.</text>
</comment>
<dbReference type="Pfam" id="PF00933">
    <property type="entry name" value="Glyco_hydro_3"/>
    <property type="match status" value="1"/>
</dbReference>
<accession>A0A4R1QTI7</accession>
<evidence type="ECO:0000256" key="1">
    <source>
        <dbReference type="ARBA" id="ARBA00005336"/>
    </source>
</evidence>
<evidence type="ECO:0000313" key="5">
    <source>
        <dbReference type="EMBL" id="TCL57249.1"/>
    </source>
</evidence>
<dbReference type="Gene3D" id="3.20.20.300">
    <property type="entry name" value="Glycoside hydrolase, family 3, N-terminal domain"/>
    <property type="match status" value="1"/>
</dbReference>
<evidence type="ECO:0000256" key="2">
    <source>
        <dbReference type="ARBA" id="ARBA00022729"/>
    </source>
</evidence>
<dbReference type="STRING" id="1469948.GCA_000732725_03104"/>
<dbReference type="GO" id="GO:0045493">
    <property type="term" value="P:xylan catabolic process"/>
    <property type="evidence" value="ECO:0007669"/>
    <property type="project" value="InterPro"/>
</dbReference>
<dbReference type="PRINTS" id="PR00133">
    <property type="entry name" value="GLHYDRLASE3"/>
</dbReference>
<evidence type="ECO:0000259" key="4">
    <source>
        <dbReference type="SMART" id="SM01217"/>
    </source>
</evidence>
<dbReference type="SUPFAM" id="SSF52279">
    <property type="entry name" value="Beta-D-glucan exohydrolase, C-terminal domain"/>
    <property type="match status" value="1"/>
</dbReference>
<keyword evidence="6" id="KW-1185">Reference proteome</keyword>
<evidence type="ECO:0000313" key="6">
    <source>
        <dbReference type="Proteomes" id="UP000295718"/>
    </source>
</evidence>
<dbReference type="InterPro" id="IPR036881">
    <property type="entry name" value="Glyco_hydro_3_C_sf"/>
</dbReference>
<organism evidence="5 6">
    <name type="scientific">Kineothrix alysoides</name>
    <dbReference type="NCBI Taxonomy" id="1469948"/>
    <lineage>
        <taxon>Bacteria</taxon>
        <taxon>Bacillati</taxon>
        <taxon>Bacillota</taxon>
        <taxon>Clostridia</taxon>
        <taxon>Lachnospirales</taxon>
        <taxon>Lachnospiraceae</taxon>
        <taxon>Kineothrix</taxon>
    </lineage>
</organism>
<dbReference type="GO" id="GO:0031222">
    <property type="term" value="P:arabinan catabolic process"/>
    <property type="evidence" value="ECO:0007669"/>
    <property type="project" value="TreeGrafter"/>
</dbReference>
<dbReference type="AlphaFoldDB" id="A0A4R1QTI7"/>
<dbReference type="OrthoDB" id="9805821at2"/>
<dbReference type="InterPro" id="IPR036962">
    <property type="entry name" value="Glyco_hydro_3_N_sf"/>
</dbReference>
<dbReference type="InterPro" id="IPR017853">
    <property type="entry name" value="GH"/>
</dbReference>
<dbReference type="Gene3D" id="2.60.40.10">
    <property type="entry name" value="Immunoglobulins"/>
    <property type="match status" value="1"/>
</dbReference>
<dbReference type="RefSeq" id="WP_031391749.1">
    <property type="nucleotide sequence ID" value="NZ_JPNB01000002.1"/>
</dbReference>
<dbReference type="InterPro" id="IPR001764">
    <property type="entry name" value="Glyco_hydro_3_N"/>
</dbReference>
<dbReference type="PANTHER" id="PTHR42721">
    <property type="entry name" value="SUGAR HYDROLASE-RELATED"/>
    <property type="match status" value="1"/>
</dbReference>
<sequence length="701" mass="77776">MTREEAKEKAKKLVAEMTIEERAGQLRYNAPAIPRLNIPAYNWWGEALHGVARAGTATVFPQAIGMAAAFDEELIYQIADCTATEGRAKYNEYSAHGDRDIYKGLTFWSPNVNIFRDPRWGRGHETYGEDPYLTSRLGVAFVKGLQGEGEVMKAAACAKHYAVHSGPEALRHEFNALAAPKDLEETYLPAFEALVREAGVEAVMGAYNRVNGEPCCANKMLMQDILRGKWGFEGHFVSDCWALKDFHEHHMVTSSAKESAAMALNTGCDLNCGNVYLHILKAFQDGLVTEEAITRAAVRLFTTRYLLGLFEKTEYDEIPFEKVECDEHLALADKIAGESIVMLKNGGILPLAVDKLKTIGVIGPNANSRKALIGNYHGTSSRYITVLEGIQDYVKDKVRILYSEGCQLSEDRTEKLAFARDRLAEAVTVAEHSDVVILCLGLDETLEGEEGDTGNSYASGDKEDLRLPKPQRDLMEAVEKTGKPVVFCLMSGSAIDLSFPSSHFNAILQLWYPGARGGKSTADIIFGETSPSGKLPVTFYESVEELPEFTDYGMKGRTYRYMEKKAQFPFGFGLTYGKVQVVGIERKKADKNDICVEVTIINQGTADTDDVIQIYAKNRDSKFAVRNPALCAFKRVHIKAGETLKQELTIDRKSLTVVNDEGERFYDGSNYILYAGMSQPDARSVELTGIKPVELELHIEF</sequence>
<dbReference type="PANTHER" id="PTHR42721:SF3">
    <property type="entry name" value="BETA-D-XYLOSIDASE 5-RELATED"/>
    <property type="match status" value="1"/>
</dbReference>
<name>A0A4R1QTI7_9FIRM</name>
<dbReference type="SUPFAM" id="SSF51445">
    <property type="entry name" value="(Trans)glycosidases"/>
    <property type="match status" value="1"/>
</dbReference>
<dbReference type="EMBL" id="SLUO01000009">
    <property type="protein sequence ID" value="TCL57249.1"/>
    <property type="molecule type" value="Genomic_DNA"/>
</dbReference>
<gene>
    <name evidence="5" type="ORF">EDD76_109111</name>
</gene>
<keyword evidence="3" id="KW-0378">Hydrolase</keyword>
<evidence type="ECO:0000256" key="3">
    <source>
        <dbReference type="ARBA" id="ARBA00022801"/>
    </source>
</evidence>
<dbReference type="InterPro" id="IPR044993">
    <property type="entry name" value="BXL"/>
</dbReference>
<comment type="similarity">
    <text evidence="1">Belongs to the glycosyl hydrolase 3 family.</text>
</comment>
<dbReference type="Proteomes" id="UP000295718">
    <property type="component" value="Unassembled WGS sequence"/>
</dbReference>
<dbReference type="Gene3D" id="3.40.50.1700">
    <property type="entry name" value="Glycoside hydrolase family 3 C-terminal domain"/>
    <property type="match status" value="1"/>
</dbReference>
<protein>
    <submittedName>
        <fullName evidence="5">Beta-glucosidase</fullName>
    </submittedName>
</protein>
<dbReference type="InterPro" id="IPR026891">
    <property type="entry name" value="Fn3-like"/>
</dbReference>
<dbReference type="GO" id="GO:0046556">
    <property type="term" value="F:alpha-L-arabinofuranosidase activity"/>
    <property type="evidence" value="ECO:0007669"/>
    <property type="project" value="TreeGrafter"/>
</dbReference>
<dbReference type="Pfam" id="PF14310">
    <property type="entry name" value="Fn3-like"/>
    <property type="match status" value="1"/>
</dbReference>
<reference evidence="5 6" key="1">
    <citation type="submission" date="2019-03" db="EMBL/GenBank/DDBJ databases">
        <title>Genomic Encyclopedia of Type Strains, Phase IV (KMG-IV): sequencing the most valuable type-strain genomes for metagenomic binning, comparative biology and taxonomic classification.</title>
        <authorList>
            <person name="Goeker M."/>
        </authorList>
    </citation>
    <scope>NUCLEOTIDE SEQUENCE [LARGE SCALE GENOMIC DNA]</scope>
    <source>
        <strain evidence="5 6">DSM 100556</strain>
    </source>
</reference>
<dbReference type="GO" id="GO:0009044">
    <property type="term" value="F:xylan 1,4-beta-xylosidase activity"/>
    <property type="evidence" value="ECO:0007669"/>
    <property type="project" value="InterPro"/>
</dbReference>
<dbReference type="SMART" id="SM01217">
    <property type="entry name" value="Fn3_like"/>
    <property type="match status" value="1"/>
</dbReference>
<feature type="domain" description="Fibronectin type III-like" evidence="4">
    <location>
        <begin position="610"/>
        <end position="679"/>
    </location>
</feature>